<protein>
    <submittedName>
        <fullName evidence="1">Uncharacterized protein</fullName>
    </submittedName>
</protein>
<name>A0A6G1IW76_9PLEO</name>
<sequence>MTVWGVSLATLVHQVLHPHPVNLLHQLYFSASSFPPRYQNMGDLEESFISHRLTDLEIYLIGIFSEAVLRRLREETEEWRETGMYTPAKASDAGILGRNGLLPNAQLCLVTDQFLDFFLGE</sequence>
<dbReference type="Proteomes" id="UP000799291">
    <property type="component" value="Unassembled WGS sequence"/>
</dbReference>
<organism evidence="1 2">
    <name type="scientific">Lentithecium fluviatile CBS 122367</name>
    <dbReference type="NCBI Taxonomy" id="1168545"/>
    <lineage>
        <taxon>Eukaryota</taxon>
        <taxon>Fungi</taxon>
        <taxon>Dikarya</taxon>
        <taxon>Ascomycota</taxon>
        <taxon>Pezizomycotina</taxon>
        <taxon>Dothideomycetes</taxon>
        <taxon>Pleosporomycetidae</taxon>
        <taxon>Pleosporales</taxon>
        <taxon>Massarineae</taxon>
        <taxon>Lentitheciaceae</taxon>
        <taxon>Lentithecium</taxon>
    </lineage>
</organism>
<keyword evidence="2" id="KW-1185">Reference proteome</keyword>
<evidence type="ECO:0000313" key="1">
    <source>
        <dbReference type="EMBL" id="KAF2682368.1"/>
    </source>
</evidence>
<dbReference type="AlphaFoldDB" id="A0A6G1IW76"/>
<accession>A0A6G1IW76</accession>
<gene>
    <name evidence="1" type="ORF">K458DRAFT_390853</name>
</gene>
<reference evidence="1" key="1">
    <citation type="journal article" date="2020" name="Stud. Mycol.">
        <title>101 Dothideomycetes genomes: a test case for predicting lifestyles and emergence of pathogens.</title>
        <authorList>
            <person name="Haridas S."/>
            <person name="Albert R."/>
            <person name="Binder M."/>
            <person name="Bloem J."/>
            <person name="Labutti K."/>
            <person name="Salamov A."/>
            <person name="Andreopoulos B."/>
            <person name="Baker S."/>
            <person name="Barry K."/>
            <person name="Bills G."/>
            <person name="Bluhm B."/>
            <person name="Cannon C."/>
            <person name="Castanera R."/>
            <person name="Culley D."/>
            <person name="Daum C."/>
            <person name="Ezra D."/>
            <person name="Gonzalez J."/>
            <person name="Henrissat B."/>
            <person name="Kuo A."/>
            <person name="Liang C."/>
            <person name="Lipzen A."/>
            <person name="Lutzoni F."/>
            <person name="Magnuson J."/>
            <person name="Mondo S."/>
            <person name="Nolan M."/>
            <person name="Ohm R."/>
            <person name="Pangilinan J."/>
            <person name="Park H.-J."/>
            <person name="Ramirez L."/>
            <person name="Alfaro M."/>
            <person name="Sun H."/>
            <person name="Tritt A."/>
            <person name="Yoshinaga Y."/>
            <person name="Zwiers L.-H."/>
            <person name="Turgeon B."/>
            <person name="Goodwin S."/>
            <person name="Spatafora J."/>
            <person name="Crous P."/>
            <person name="Grigoriev I."/>
        </authorList>
    </citation>
    <scope>NUCLEOTIDE SEQUENCE</scope>
    <source>
        <strain evidence="1">CBS 122367</strain>
    </source>
</reference>
<evidence type="ECO:0000313" key="2">
    <source>
        <dbReference type="Proteomes" id="UP000799291"/>
    </source>
</evidence>
<dbReference type="EMBL" id="MU005587">
    <property type="protein sequence ID" value="KAF2682368.1"/>
    <property type="molecule type" value="Genomic_DNA"/>
</dbReference>
<proteinExistence type="predicted"/>